<reference evidence="9 10" key="1">
    <citation type="journal article" date="2019" name="Int. J. Syst. Evol. Microbiol.">
        <title>The Global Catalogue of Microorganisms (GCM) 10K type strain sequencing project: providing services to taxonomists for standard genome sequencing and annotation.</title>
        <authorList>
            <consortium name="The Broad Institute Genomics Platform"/>
            <consortium name="The Broad Institute Genome Sequencing Center for Infectious Disease"/>
            <person name="Wu L."/>
            <person name="Ma J."/>
        </authorList>
    </citation>
    <scope>NUCLEOTIDE SEQUENCE [LARGE SCALE GENOMIC DNA]</scope>
    <source>
        <strain evidence="9 10">CGMCC 1.10387</strain>
    </source>
</reference>
<evidence type="ECO:0000256" key="4">
    <source>
        <dbReference type="ARBA" id="ARBA00022692"/>
    </source>
</evidence>
<proteinExistence type="inferred from homology"/>
<gene>
    <name evidence="9" type="primary">phnE</name>
    <name evidence="9" type="ORF">ACFSAS_18425</name>
</gene>
<feature type="transmembrane region" description="Helical" evidence="7">
    <location>
        <begin position="21"/>
        <end position="39"/>
    </location>
</feature>
<dbReference type="PANTHER" id="PTHR30043">
    <property type="entry name" value="PHOSPHONATES TRANSPORT SYSTEM PERMEASE PROTEIN"/>
    <property type="match status" value="1"/>
</dbReference>
<evidence type="ECO:0000256" key="5">
    <source>
        <dbReference type="ARBA" id="ARBA00022989"/>
    </source>
</evidence>
<comment type="subcellular location">
    <subcellularLocation>
        <location evidence="1 7">Cell membrane</location>
        <topology evidence="1 7">Multi-pass membrane protein</topology>
    </subcellularLocation>
</comment>
<dbReference type="InterPro" id="IPR000515">
    <property type="entry name" value="MetI-like"/>
</dbReference>
<keyword evidence="2 7" id="KW-0813">Transport</keyword>
<dbReference type="RefSeq" id="WP_256309315.1">
    <property type="nucleotide sequence ID" value="NZ_JANHAW010000006.1"/>
</dbReference>
<feature type="domain" description="ABC transmembrane type-1" evidence="8">
    <location>
        <begin position="80"/>
        <end position="262"/>
    </location>
</feature>
<feature type="transmembrane region" description="Helical" evidence="7">
    <location>
        <begin position="243"/>
        <end position="265"/>
    </location>
</feature>
<dbReference type="EMBL" id="JBHUDP010000015">
    <property type="protein sequence ID" value="MFD1687563.1"/>
    <property type="molecule type" value="Genomic_DNA"/>
</dbReference>
<evidence type="ECO:0000313" key="10">
    <source>
        <dbReference type="Proteomes" id="UP001597092"/>
    </source>
</evidence>
<accession>A0ABD6DZV0</accession>
<keyword evidence="4 7" id="KW-0812">Transmembrane</keyword>
<dbReference type="GO" id="GO:0005886">
    <property type="term" value="C:plasma membrane"/>
    <property type="evidence" value="ECO:0007669"/>
    <property type="project" value="UniProtKB-SubCell"/>
</dbReference>
<dbReference type="CDD" id="cd06261">
    <property type="entry name" value="TM_PBP2"/>
    <property type="match status" value="1"/>
</dbReference>
<evidence type="ECO:0000256" key="7">
    <source>
        <dbReference type="RuleBase" id="RU363032"/>
    </source>
</evidence>
<keyword evidence="3" id="KW-1003">Cell membrane</keyword>
<dbReference type="NCBIfam" id="TIGR01097">
    <property type="entry name" value="PhnE"/>
    <property type="match status" value="1"/>
</dbReference>
<name>A0ABD6DZV0_9EURY</name>
<dbReference type="SUPFAM" id="SSF161098">
    <property type="entry name" value="MetI-like"/>
    <property type="match status" value="1"/>
</dbReference>
<comment type="similarity">
    <text evidence="7">Belongs to the binding-protein-dependent transport system permease family.</text>
</comment>
<organism evidence="9 10">
    <name type="scientific">Halobellus litoreus</name>
    <dbReference type="NCBI Taxonomy" id="755310"/>
    <lineage>
        <taxon>Archaea</taxon>
        <taxon>Methanobacteriati</taxon>
        <taxon>Methanobacteriota</taxon>
        <taxon>Stenosarchaea group</taxon>
        <taxon>Halobacteria</taxon>
        <taxon>Halobacteriales</taxon>
        <taxon>Haloferacaceae</taxon>
        <taxon>Halobellus</taxon>
    </lineage>
</organism>
<evidence type="ECO:0000259" key="8">
    <source>
        <dbReference type="PROSITE" id="PS50928"/>
    </source>
</evidence>
<dbReference type="Gene3D" id="1.10.3720.10">
    <property type="entry name" value="MetI-like"/>
    <property type="match status" value="1"/>
</dbReference>
<keyword evidence="10" id="KW-1185">Reference proteome</keyword>
<evidence type="ECO:0000256" key="3">
    <source>
        <dbReference type="ARBA" id="ARBA00022475"/>
    </source>
</evidence>
<evidence type="ECO:0000313" key="9">
    <source>
        <dbReference type="EMBL" id="MFD1687563.1"/>
    </source>
</evidence>
<dbReference type="Pfam" id="PF00528">
    <property type="entry name" value="BPD_transp_1"/>
    <property type="match status" value="1"/>
</dbReference>
<dbReference type="PANTHER" id="PTHR30043:SF1">
    <property type="entry name" value="ABC TRANSPORT SYSTEM PERMEASE PROTEIN P69"/>
    <property type="match status" value="1"/>
</dbReference>
<keyword evidence="5 7" id="KW-1133">Transmembrane helix</keyword>
<comment type="caution">
    <text evidence="9">The sequence shown here is derived from an EMBL/GenBank/DDBJ whole genome shotgun (WGS) entry which is preliminary data.</text>
</comment>
<dbReference type="AlphaFoldDB" id="A0ABD6DZV0"/>
<dbReference type="Proteomes" id="UP001597092">
    <property type="component" value="Unassembled WGS sequence"/>
</dbReference>
<keyword evidence="6 7" id="KW-0472">Membrane</keyword>
<evidence type="ECO:0000256" key="2">
    <source>
        <dbReference type="ARBA" id="ARBA00022448"/>
    </source>
</evidence>
<dbReference type="PROSITE" id="PS50928">
    <property type="entry name" value="ABC_TM1"/>
    <property type="match status" value="1"/>
</dbReference>
<sequence>MATKETDRRSWSRPTAFYNHYVKWAVYVIIATFLLWSAWNMRISMARVFEGWNAAVGLVQGMVPPEYTTQFKNDLLIEGLVESLAMSVIATIVGVIISIPVAFMAAENIAPKPVYWAGRGIITVSRAFHELIIAIIAVKAVGIGALAGVIALSYKTIGFFAKLLAEEIEDIDSGQMEATEATGANRIQTMLFGVVPQVMPRIVGLTIYRWDINIRHSTIVGIVGAGGIGATLLNSFDKYDYDFFLTIILAIIAIVMLGELISTYIRGRIQ</sequence>
<protein>
    <submittedName>
        <fullName evidence="9">Phosphonate ABC transporter, permease protein PhnE</fullName>
    </submittedName>
</protein>
<evidence type="ECO:0000256" key="6">
    <source>
        <dbReference type="ARBA" id="ARBA00023136"/>
    </source>
</evidence>
<feature type="transmembrane region" description="Helical" evidence="7">
    <location>
        <begin position="84"/>
        <end position="106"/>
    </location>
</feature>
<evidence type="ECO:0000256" key="1">
    <source>
        <dbReference type="ARBA" id="ARBA00004651"/>
    </source>
</evidence>
<dbReference type="InterPro" id="IPR005769">
    <property type="entry name" value="PhnE/PtxC"/>
</dbReference>
<dbReference type="InterPro" id="IPR035906">
    <property type="entry name" value="MetI-like_sf"/>
</dbReference>
<feature type="transmembrane region" description="Helical" evidence="7">
    <location>
        <begin position="127"/>
        <end position="154"/>
    </location>
</feature>